<dbReference type="RefSeq" id="WP_223386633.1">
    <property type="nucleotide sequence ID" value="NZ_JBBNIB010000109.1"/>
</dbReference>
<keyword evidence="2" id="KW-1185">Reference proteome</keyword>
<evidence type="ECO:0000313" key="1">
    <source>
        <dbReference type="EMBL" id="MEQ2687859.1"/>
    </source>
</evidence>
<comment type="caution">
    <text evidence="1">The sequence shown here is derived from an EMBL/GenBank/DDBJ whole genome shotgun (WGS) entry which is preliminary data.</text>
</comment>
<accession>A0ABV1INR4</accession>
<sequence>MPQQPPYPAALFTPFPRYIAESKGAYSKACERVEKNALISGYTDVTPFCPASATLRMPPFEHLQ</sequence>
<proteinExistence type="predicted"/>
<reference evidence="1 2" key="1">
    <citation type="submission" date="2024-04" db="EMBL/GenBank/DDBJ databases">
        <title>Human intestinal bacterial collection.</title>
        <authorList>
            <person name="Pauvert C."/>
            <person name="Hitch T.C.A."/>
            <person name="Clavel T."/>
        </authorList>
    </citation>
    <scope>NUCLEOTIDE SEQUENCE [LARGE SCALE GENOMIC DNA]</scope>
    <source>
        <strain evidence="1 2">CLA-AA-H236</strain>
    </source>
</reference>
<gene>
    <name evidence="1" type="ORF">AAAU72_06675</name>
</gene>
<evidence type="ECO:0000313" key="2">
    <source>
        <dbReference type="Proteomes" id="UP001439984"/>
    </source>
</evidence>
<name>A0ABV1INR4_9FIRM</name>
<organism evidence="1 2">
    <name type="scientific">Faecalibacterium longum</name>
    <dbReference type="NCBI Taxonomy" id="1851428"/>
    <lineage>
        <taxon>Bacteria</taxon>
        <taxon>Bacillati</taxon>
        <taxon>Bacillota</taxon>
        <taxon>Clostridia</taxon>
        <taxon>Eubacteriales</taxon>
        <taxon>Oscillospiraceae</taxon>
        <taxon>Faecalibacterium</taxon>
    </lineage>
</organism>
<protein>
    <submittedName>
        <fullName evidence="1">Uncharacterized protein</fullName>
    </submittedName>
</protein>
<dbReference type="EMBL" id="JBBNIB010000109">
    <property type="protein sequence ID" value="MEQ2687859.1"/>
    <property type="molecule type" value="Genomic_DNA"/>
</dbReference>
<dbReference type="Proteomes" id="UP001439984">
    <property type="component" value="Unassembled WGS sequence"/>
</dbReference>